<dbReference type="InterPro" id="IPR027417">
    <property type="entry name" value="P-loop_NTPase"/>
</dbReference>
<dbReference type="PROSITE" id="PS50125">
    <property type="entry name" value="GUANYLATE_CYCLASE_2"/>
    <property type="match status" value="1"/>
</dbReference>
<dbReference type="InterPro" id="IPR011990">
    <property type="entry name" value="TPR-like_helical_dom_sf"/>
</dbReference>
<dbReference type="Pfam" id="PF00211">
    <property type="entry name" value="Guanylate_cyc"/>
    <property type="match status" value="1"/>
</dbReference>
<dbReference type="SMART" id="SM00028">
    <property type="entry name" value="TPR"/>
    <property type="match status" value="5"/>
</dbReference>
<dbReference type="SUPFAM" id="SSF52540">
    <property type="entry name" value="P-loop containing nucleoside triphosphate hydrolases"/>
    <property type="match status" value="1"/>
</dbReference>
<dbReference type="InterPro" id="IPR041664">
    <property type="entry name" value="AAA_16"/>
</dbReference>
<dbReference type="SUPFAM" id="SSF48452">
    <property type="entry name" value="TPR-like"/>
    <property type="match status" value="1"/>
</dbReference>
<dbReference type="InterPro" id="IPR003593">
    <property type="entry name" value="AAA+_ATPase"/>
</dbReference>
<evidence type="ECO:0000256" key="2">
    <source>
        <dbReference type="ARBA" id="ARBA00022840"/>
    </source>
</evidence>
<reference evidence="4" key="1">
    <citation type="submission" date="2020-05" db="EMBL/GenBank/DDBJ databases">
        <authorList>
            <person name="Chiriac C."/>
            <person name="Salcher M."/>
            <person name="Ghai R."/>
            <person name="Kavagutti S V."/>
        </authorList>
    </citation>
    <scope>NUCLEOTIDE SEQUENCE</scope>
</reference>
<dbReference type="GO" id="GO:0004016">
    <property type="term" value="F:adenylate cyclase activity"/>
    <property type="evidence" value="ECO:0007669"/>
    <property type="project" value="TreeGrafter"/>
</dbReference>
<dbReference type="GO" id="GO:0035556">
    <property type="term" value="P:intracellular signal transduction"/>
    <property type="evidence" value="ECO:0007669"/>
    <property type="project" value="InterPro"/>
</dbReference>
<dbReference type="PANTHER" id="PTHR16305">
    <property type="entry name" value="TESTICULAR SOLUBLE ADENYLYL CYCLASE"/>
    <property type="match status" value="1"/>
</dbReference>
<dbReference type="SMART" id="SM00382">
    <property type="entry name" value="AAA"/>
    <property type="match status" value="1"/>
</dbReference>
<sequence length="1145" mass="121144">MLHELHERDGAVIYFSGDAVTCWLDGDDGLRATACGLAMQEAITRVGRVSTPQGRVVTLAMKVAVAVGAARRFVVGDPDIQLIDVLAGDLMDVLAAAEGVAEPGDVVLDRTALDAVGDRVELTGPVDPDDGHACARAVLVEVPTTSDPFPSIRLADEVVRPWLLPPVYERMMSGRGEFLAELRPAIPLFIRFGGLDFDRDPGAPAALDRFVVAAQRILAGYGGNTLQITVGDKGAYLYGVFGSPVAHEDDAARACAAALDVLGLEEAGSVSGLQIGIGSGRVRSGTCGHPQRRTFTCLGDAVNLSARLMSKAPAGAIFVSAVVRDAAGDRFRFDPLPDLQLKGKALAVPAARLVGAAGIRPTVRHDGSPLLGRDDELAVLDERVTRALAGHGGIVGVTSAAGLGKTRLLAALAERCAARDVRVLVGAAQPYGAVTAYAAWRTVAQGLLGAEADLGAEEITRLLEQALPADLLPRLPLLGLLFGVGLPDNELTGSLDAKLRKASLEDLAVRLVSAASAAGPLVLVLEDAHLLDPLSQELLVALARALPGLPVAVVVAYRPTEESPLAHLADLTTTEEIVLGPLTESVAAELARHRLRELGGAEVRADAVVDLVVQRAEGSPLYVRELCAFVHEQGVDLADAAVAPRLDLPTSLHSLVLSRIDRLAEQPRRTAKVASVVGRRFAPLVVSHSYPDLGEVSLVLRALHELADHDIAHEEEPEWSFANAVVRDVSYESLPFALRSQLHDQIGLSLESGVAGDPERLLDELAHHFWHGEDDDRKRRYLLAAGVAAQAAYANGTALDWFERLLSLLEEPEQPPVLVRIGKVRELTGDWAAAEQAYARARDLSRASGESGAAAWASTWWAEVARKQGRYDDAGQGLTAAGEEFAALGDDAGAGQVLHFAGTLAAQTGDFAAAVAAYEQSLELRVRLGDRSNQAAVLSNLAIVAEYQGDYALAGDLGEQALALRRSTGERWGVGISQNNLGMLAVLRGELDEALVRFEESMRLHRECGDVWMVALGDNNLGNVRRDRGEHELAGQHYRAALATYRSHQDDWALAILYEDVAGLAARLPVVDAESAALLVGASDTVRERLGSPRTPDVQEQVSGVLERARSGAGLGSDDVDSALDRGRSLGPEAADALVTAVCGG</sequence>
<proteinExistence type="predicted"/>
<dbReference type="Pfam" id="PF13424">
    <property type="entry name" value="TPR_12"/>
    <property type="match status" value="1"/>
</dbReference>
<dbReference type="EMBL" id="CAEZXR010000071">
    <property type="protein sequence ID" value="CAB4698066.1"/>
    <property type="molecule type" value="Genomic_DNA"/>
</dbReference>
<dbReference type="AlphaFoldDB" id="A0A6J6PHH8"/>
<dbReference type="GO" id="GO:0009190">
    <property type="term" value="P:cyclic nucleotide biosynthetic process"/>
    <property type="evidence" value="ECO:0007669"/>
    <property type="project" value="InterPro"/>
</dbReference>
<dbReference type="Gene3D" id="3.30.70.1230">
    <property type="entry name" value="Nucleotide cyclase"/>
    <property type="match status" value="2"/>
</dbReference>
<keyword evidence="2" id="KW-0067">ATP-binding</keyword>
<dbReference type="CDD" id="cd07302">
    <property type="entry name" value="CHD"/>
    <property type="match status" value="1"/>
</dbReference>
<evidence type="ECO:0000256" key="1">
    <source>
        <dbReference type="ARBA" id="ARBA00022741"/>
    </source>
</evidence>
<accession>A0A6J6PHH8</accession>
<evidence type="ECO:0000259" key="3">
    <source>
        <dbReference type="PROSITE" id="PS50125"/>
    </source>
</evidence>
<feature type="domain" description="Guanylate cyclase" evidence="3">
    <location>
        <begin position="273"/>
        <end position="309"/>
    </location>
</feature>
<dbReference type="SUPFAM" id="SSF55073">
    <property type="entry name" value="Nucleotide cyclase"/>
    <property type="match status" value="2"/>
</dbReference>
<organism evidence="4">
    <name type="scientific">freshwater metagenome</name>
    <dbReference type="NCBI Taxonomy" id="449393"/>
    <lineage>
        <taxon>unclassified sequences</taxon>
        <taxon>metagenomes</taxon>
        <taxon>ecological metagenomes</taxon>
    </lineage>
</organism>
<dbReference type="Gene3D" id="1.25.40.10">
    <property type="entry name" value="Tetratricopeptide repeat domain"/>
    <property type="match status" value="1"/>
</dbReference>
<dbReference type="GO" id="GO:0005524">
    <property type="term" value="F:ATP binding"/>
    <property type="evidence" value="ECO:0007669"/>
    <property type="project" value="UniProtKB-KW"/>
</dbReference>
<dbReference type="Pfam" id="PF13191">
    <property type="entry name" value="AAA_16"/>
    <property type="match status" value="1"/>
</dbReference>
<dbReference type="PANTHER" id="PTHR16305:SF28">
    <property type="entry name" value="GUANYLATE CYCLASE DOMAIN-CONTAINING PROTEIN"/>
    <property type="match status" value="1"/>
</dbReference>
<dbReference type="InterPro" id="IPR019734">
    <property type="entry name" value="TPR_rpt"/>
</dbReference>
<dbReference type="InterPro" id="IPR001054">
    <property type="entry name" value="A/G_cyclase"/>
</dbReference>
<gene>
    <name evidence="4" type="ORF">UFOPK2579_00784</name>
</gene>
<protein>
    <submittedName>
        <fullName evidence="4">Unannotated protein</fullName>
    </submittedName>
</protein>
<evidence type="ECO:0000313" key="4">
    <source>
        <dbReference type="EMBL" id="CAB4698066.1"/>
    </source>
</evidence>
<dbReference type="GO" id="GO:0005737">
    <property type="term" value="C:cytoplasm"/>
    <property type="evidence" value="ECO:0007669"/>
    <property type="project" value="TreeGrafter"/>
</dbReference>
<name>A0A6J6PHH8_9ZZZZ</name>
<dbReference type="InterPro" id="IPR029787">
    <property type="entry name" value="Nucleotide_cyclase"/>
</dbReference>
<keyword evidence="1" id="KW-0547">Nucleotide-binding</keyword>